<evidence type="ECO:0000259" key="7">
    <source>
        <dbReference type="PROSITE" id="PS50850"/>
    </source>
</evidence>
<dbReference type="InterPro" id="IPR036259">
    <property type="entry name" value="MFS_trans_sf"/>
</dbReference>
<protein>
    <submittedName>
        <fullName evidence="8">MFS transporter</fullName>
    </submittedName>
</protein>
<dbReference type="OrthoDB" id="200998at2157"/>
<feature type="transmembrane region" description="Helical" evidence="6">
    <location>
        <begin position="269"/>
        <end position="287"/>
    </location>
</feature>
<evidence type="ECO:0000256" key="6">
    <source>
        <dbReference type="SAM" id="Phobius"/>
    </source>
</evidence>
<name>A0A2Z2HX90_9EURY</name>
<dbReference type="SUPFAM" id="SSF103473">
    <property type="entry name" value="MFS general substrate transporter"/>
    <property type="match status" value="1"/>
</dbReference>
<feature type="transmembrane region" description="Helical" evidence="6">
    <location>
        <begin position="158"/>
        <end position="176"/>
    </location>
</feature>
<dbReference type="GO" id="GO:0022857">
    <property type="term" value="F:transmembrane transporter activity"/>
    <property type="evidence" value="ECO:0007669"/>
    <property type="project" value="InterPro"/>
</dbReference>
<feature type="transmembrane region" description="Helical" evidence="6">
    <location>
        <begin position="30"/>
        <end position="51"/>
    </location>
</feature>
<dbReference type="PANTHER" id="PTHR43124:SF3">
    <property type="entry name" value="CHLORAMPHENICOL EFFLUX PUMP RV0191"/>
    <property type="match status" value="1"/>
</dbReference>
<dbReference type="InterPro" id="IPR020846">
    <property type="entry name" value="MFS_dom"/>
</dbReference>
<dbReference type="EMBL" id="CP019893">
    <property type="protein sequence ID" value="ARS91493.1"/>
    <property type="molecule type" value="Genomic_DNA"/>
</dbReference>
<feature type="transmembrane region" description="Helical" evidence="6">
    <location>
        <begin position="96"/>
        <end position="118"/>
    </location>
</feature>
<feature type="domain" description="Major facilitator superfamily (MFS) profile" evidence="7">
    <location>
        <begin position="4"/>
        <end position="381"/>
    </location>
</feature>
<dbReference type="PROSITE" id="PS50850">
    <property type="entry name" value="MFS"/>
    <property type="match status" value="1"/>
</dbReference>
<feature type="transmembrane region" description="Helical" evidence="6">
    <location>
        <begin position="356"/>
        <end position="377"/>
    </location>
</feature>
<evidence type="ECO:0000256" key="5">
    <source>
        <dbReference type="ARBA" id="ARBA00023136"/>
    </source>
</evidence>
<evidence type="ECO:0000256" key="2">
    <source>
        <dbReference type="ARBA" id="ARBA00022475"/>
    </source>
</evidence>
<feature type="transmembrane region" description="Helical" evidence="6">
    <location>
        <begin position="201"/>
        <end position="218"/>
    </location>
</feature>
<evidence type="ECO:0000313" key="8">
    <source>
        <dbReference type="EMBL" id="ARS91493.1"/>
    </source>
</evidence>
<dbReference type="InterPro" id="IPR050189">
    <property type="entry name" value="MFS_Efflux_Transporters"/>
</dbReference>
<dbReference type="InterPro" id="IPR011701">
    <property type="entry name" value="MFS"/>
</dbReference>
<keyword evidence="9" id="KW-1185">Reference proteome</keyword>
<feature type="transmembrane region" description="Helical" evidence="6">
    <location>
        <begin position="328"/>
        <end position="350"/>
    </location>
</feature>
<evidence type="ECO:0000256" key="3">
    <source>
        <dbReference type="ARBA" id="ARBA00022692"/>
    </source>
</evidence>
<keyword evidence="4 6" id="KW-1133">Transmembrane helix</keyword>
<feature type="transmembrane region" description="Helical" evidence="6">
    <location>
        <begin position="130"/>
        <end position="152"/>
    </location>
</feature>
<evidence type="ECO:0000256" key="4">
    <source>
        <dbReference type="ARBA" id="ARBA00022989"/>
    </source>
</evidence>
<keyword evidence="2" id="KW-1003">Cell membrane</keyword>
<organism evidence="8 9">
    <name type="scientific">Natrarchaeobaculum aegyptiacum</name>
    <dbReference type="NCBI Taxonomy" id="745377"/>
    <lineage>
        <taxon>Archaea</taxon>
        <taxon>Methanobacteriati</taxon>
        <taxon>Methanobacteriota</taxon>
        <taxon>Stenosarchaea group</taxon>
        <taxon>Halobacteria</taxon>
        <taxon>Halobacteriales</taxon>
        <taxon>Natrialbaceae</taxon>
        <taxon>Natrarchaeobaculum</taxon>
    </lineage>
</organism>
<reference evidence="9" key="1">
    <citation type="submission" date="2017-02" db="EMBL/GenBank/DDBJ databases">
        <title>Natronthermophilus aegyptiacus gen. nov.,sp. nov., an aerobic, extremely halophilic alkalithermophilic archaeon isolated from the athalassohaline Wadi An Natrun, Egypt.</title>
        <authorList>
            <person name="Zhao B."/>
        </authorList>
    </citation>
    <scope>NUCLEOTIDE SEQUENCE [LARGE SCALE GENOMIC DNA]</scope>
    <source>
        <strain evidence="9">JW/NM-HA 15</strain>
    </source>
</reference>
<dbReference type="RefSeq" id="WP_086889861.1">
    <property type="nucleotide sequence ID" value="NZ_CP019893.1"/>
</dbReference>
<dbReference type="AlphaFoldDB" id="A0A2Z2HX90"/>
<gene>
    <name evidence="8" type="ORF">B1756_18365</name>
</gene>
<dbReference type="KEGG" id="naj:B1756_18365"/>
<dbReference type="PANTHER" id="PTHR43124">
    <property type="entry name" value="PURINE EFFLUX PUMP PBUE"/>
    <property type="match status" value="1"/>
</dbReference>
<keyword evidence="5 6" id="KW-0472">Membrane</keyword>
<feature type="transmembrane region" description="Helical" evidence="6">
    <location>
        <begin position="293"/>
        <end position="316"/>
    </location>
</feature>
<comment type="subcellular location">
    <subcellularLocation>
        <location evidence="1">Cell membrane</location>
        <topology evidence="1">Multi-pass membrane protein</topology>
    </subcellularLocation>
</comment>
<feature type="transmembrane region" description="Helical" evidence="6">
    <location>
        <begin position="238"/>
        <end position="257"/>
    </location>
</feature>
<dbReference type="Proteomes" id="UP000250088">
    <property type="component" value="Chromosome"/>
</dbReference>
<evidence type="ECO:0000256" key="1">
    <source>
        <dbReference type="ARBA" id="ARBA00004651"/>
    </source>
</evidence>
<dbReference type="Gene3D" id="1.20.1250.20">
    <property type="entry name" value="MFS general substrate transporter like domains"/>
    <property type="match status" value="2"/>
</dbReference>
<accession>A0A2Z2HX90</accession>
<sequence>MNRTRLFASLCGLVFLLNLARIIFAPLLDVIIAEFSIGEATAGLIVTLAWVGSASPRLPTGWLLTKVPRHYVVIGSGSILAVSSALAAMGTTIVHLMVGAFLMGIASGVYFVSANPFLSELFPDRVGRVMGIHGAASQIAAVIAAPLVALTVVVDWRLSLWLIAVGAAIVTVYTGVASRRADLPNAGAEDRNFVAGALSEWRLIVTALAIVGLASFVWQGVFNFYELYMQSKGLSPSAASLLLSVVFAAGIPAFYLGGDLADKLPRVPYMLGIVATFSVGLIVLTAVQNLAGLVVVSAIVGFVIHALFPATDTFLLDTLPDSTRGSAYAAFSSMWMLVQALGSLVLGWFVEYGYTYDTLFQIAAFALIAGTVVLGALDRAGRLPG</sequence>
<proteinExistence type="predicted"/>
<dbReference type="GeneID" id="32896080"/>
<evidence type="ECO:0000313" key="9">
    <source>
        <dbReference type="Proteomes" id="UP000250088"/>
    </source>
</evidence>
<dbReference type="Pfam" id="PF07690">
    <property type="entry name" value="MFS_1"/>
    <property type="match status" value="1"/>
</dbReference>
<dbReference type="GO" id="GO:0005886">
    <property type="term" value="C:plasma membrane"/>
    <property type="evidence" value="ECO:0007669"/>
    <property type="project" value="UniProtKB-SubCell"/>
</dbReference>
<keyword evidence="3 6" id="KW-0812">Transmembrane</keyword>